<evidence type="ECO:0000313" key="2">
    <source>
        <dbReference type="EMBL" id="AWI68908.1"/>
    </source>
</evidence>
<dbReference type="AlphaFoldDB" id="A0A2U8GKB3"/>
<evidence type="ECO:0000256" key="1">
    <source>
        <dbReference type="SAM" id="Phobius"/>
    </source>
</evidence>
<keyword evidence="2" id="KW-0150">Chloroplast</keyword>
<dbReference type="RefSeq" id="YP_009492254.1">
    <property type="nucleotide sequence ID" value="NC_037922.1"/>
</dbReference>
<protein>
    <submittedName>
        <fullName evidence="2">Uncharacterized protein</fullName>
    </submittedName>
</protein>
<feature type="transmembrane region" description="Helical" evidence="1">
    <location>
        <begin position="21"/>
        <end position="42"/>
    </location>
</feature>
<keyword evidence="1" id="KW-0812">Transmembrane</keyword>
<dbReference type="GeneID" id="36951956"/>
<reference evidence="2" key="1">
    <citation type="journal article" date="2018" name="Am. J. Bot.">
        <title>Organellar phylogenomics inform systematics in the green algal family Hydrodictyaceae (Chlorophyceae) and provide clues to the complex evolutionary history of plastid genomes in the green algal tree of life.</title>
        <authorList>
            <person name="McManus H.A."/>
            <person name="Fucikova K."/>
            <person name="Lewis P.O."/>
            <person name="Lewis L.A."/>
            <person name="Karol K.G."/>
        </authorList>
    </citation>
    <scope>NUCLEOTIDE SEQUENCE</scope>
</reference>
<dbReference type="GeneID" id="36951978"/>
<gene>
    <name evidence="2" type="primary">rrl</name>
</gene>
<dbReference type="EMBL" id="MF276985">
    <property type="protein sequence ID" value="AWI68908.1"/>
    <property type="molecule type" value="Genomic_DNA"/>
</dbReference>
<name>A0A2U8GKB3_9CHLO</name>
<proteinExistence type="predicted"/>
<keyword evidence="1" id="KW-0472">Membrane</keyword>
<keyword evidence="1" id="KW-1133">Transmembrane helix</keyword>
<geneLocation type="chloroplast" evidence="2"/>
<keyword evidence="2" id="KW-0934">Plastid</keyword>
<dbReference type="EMBL" id="MF276985">
    <property type="protein sequence ID" value="AWI68909.1"/>
    <property type="molecule type" value="Genomic_DNA"/>
</dbReference>
<dbReference type="RefSeq" id="YP_009492297.1">
    <property type="nucleotide sequence ID" value="NC_037922.1"/>
</dbReference>
<organism evidence="2">
    <name type="scientific">Pseudopediastrum sp. CL0201VA</name>
    <dbReference type="NCBI Taxonomy" id="2184484"/>
    <lineage>
        <taxon>Eukaryota</taxon>
        <taxon>Viridiplantae</taxon>
        <taxon>Chlorophyta</taxon>
        <taxon>core chlorophytes</taxon>
        <taxon>Chlorophyceae</taxon>
        <taxon>CS clade</taxon>
        <taxon>Sphaeropleales</taxon>
        <taxon>Hydrodictyaceae</taxon>
        <taxon>Pseudopediastrum</taxon>
    </lineage>
</organism>
<accession>A0A2U8GKB3</accession>
<sequence length="135" mass="15709">MNCKKAIFSYKIKDNKLICSVAVMLYIGKFYLSFFCLFRYGIAKPIISDYRLHQSSIDDSEIDERSKLFRLRRLQVGKFTEVLENDNSSKIPKLAELISLFYNQSQNVQRLDASHLYKTPSFVFGNMVSVFLKIA</sequence>